<dbReference type="OrthoDB" id="9781459at2"/>
<proteinExistence type="predicted"/>
<evidence type="ECO:0000313" key="3">
    <source>
        <dbReference type="Proteomes" id="UP000284277"/>
    </source>
</evidence>
<gene>
    <name evidence="2" type="ORF">BET01_00965</name>
</gene>
<reference evidence="2 3" key="1">
    <citation type="submission" date="2016-08" db="EMBL/GenBank/DDBJ databases">
        <title>A new outlook on sporulation: Clostridium algidixylanolyticum.</title>
        <authorList>
            <person name="Poppleton D.I."/>
            <person name="Gribaldo S."/>
        </authorList>
    </citation>
    <scope>NUCLEOTIDE SEQUENCE [LARGE SCALE GENOMIC DNA]</scope>
    <source>
        <strain evidence="2 3">SPL73</strain>
    </source>
</reference>
<dbReference type="Pfam" id="PF09605">
    <property type="entry name" value="Trep_Strep"/>
    <property type="match status" value="1"/>
</dbReference>
<protein>
    <recommendedName>
        <fullName evidence="4">Trep_Strep domain-containing protein</fullName>
    </recommendedName>
</protein>
<evidence type="ECO:0000256" key="1">
    <source>
        <dbReference type="SAM" id="Phobius"/>
    </source>
</evidence>
<keyword evidence="3" id="KW-1185">Reference proteome</keyword>
<feature type="transmembrane region" description="Helical" evidence="1">
    <location>
        <begin position="43"/>
        <end position="61"/>
    </location>
</feature>
<feature type="transmembrane region" description="Helical" evidence="1">
    <location>
        <begin position="119"/>
        <end position="138"/>
    </location>
</feature>
<comment type="caution">
    <text evidence="2">The sequence shown here is derived from an EMBL/GenBank/DDBJ whole genome shotgun (WGS) entry which is preliminary data.</text>
</comment>
<evidence type="ECO:0000313" key="2">
    <source>
        <dbReference type="EMBL" id="RKD34958.1"/>
    </source>
</evidence>
<dbReference type="NCBIfam" id="TIGR02185">
    <property type="entry name" value="Trep_Strep"/>
    <property type="match status" value="1"/>
</dbReference>
<sequence length="201" mass="21976">MNTKGKKISLSSKDLINISIFTLLFAICMFLVAGIAGMIPTGFVFHGAIAAIPCGIIYMYMRAKTPKKNAIIVQSILFAIIYFVMGNPITVPIAILIGGGLAEVISATGKYTSFWRNTIGFAVLTVITWLGFMFNMHFQKQYYMEYATGRGSSAAYVENLLNLANGPMFYIALVATIICSFIGALLGRNLLKKHFEKAGMV</sequence>
<evidence type="ECO:0008006" key="4">
    <source>
        <dbReference type="Google" id="ProtNLM"/>
    </source>
</evidence>
<dbReference type="InterPro" id="IPR011733">
    <property type="entry name" value="CHP02185_IM"/>
</dbReference>
<keyword evidence="1" id="KW-0812">Transmembrane</keyword>
<dbReference type="RefSeq" id="WP_120194892.1">
    <property type="nucleotide sequence ID" value="NZ_MCIA01000001.1"/>
</dbReference>
<feature type="transmembrane region" description="Helical" evidence="1">
    <location>
        <begin position="168"/>
        <end position="187"/>
    </location>
</feature>
<accession>A0A419TBW0</accession>
<feature type="transmembrane region" description="Helical" evidence="1">
    <location>
        <begin position="15"/>
        <end position="37"/>
    </location>
</feature>
<dbReference type="Proteomes" id="UP000284277">
    <property type="component" value="Unassembled WGS sequence"/>
</dbReference>
<dbReference type="AlphaFoldDB" id="A0A419TBW0"/>
<organism evidence="2 3">
    <name type="scientific">Lacrimispora algidixylanolytica</name>
    <dbReference type="NCBI Taxonomy" id="94868"/>
    <lineage>
        <taxon>Bacteria</taxon>
        <taxon>Bacillati</taxon>
        <taxon>Bacillota</taxon>
        <taxon>Clostridia</taxon>
        <taxon>Lachnospirales</taxon>
        <taxon>Lachnospiraceae</taxon>
        <taxon>Lacrimispora</taxon>
    </lineage>
</organism>
<name>A0A419TBW0_9FIRM</name>
<dbReference type="EMBL" id="MCIA01000001">
    <property type="protein sequence ID" value="RKD34958.1"/>
    <property type="molecule type" value="Genomic_DNA"/>
</dbReference>
<keyword evidence="1" id="KW-1133">Transmembrane helix</keyword>
<keyword evidence="1" id="KW-0472">Membrane</keyword>